<evidence type="ECO:0000313" key="2">
    <source>
        <dbReference type="Proteomes" id="UP001595713"/>
    </source>
</evidence>
<dbReference type="SUPFAM" id="SSF51726">
    <property type="entry name" value="UROD/MetE-like"/>
    <property type="match status" value="1"/>
</dbReference>
<protein>
    <submittedName>
        <fullName evidence="1">Cobalamin-independent methionine synthase II family protein</fullName>
    </submittedName>
</protein>
<keyword evidence="2" id="KW-1185">Reference proteome</keyword>
<sequence length="377" mass="41015">MTAIATSHVGSLPRGPELTPLLLARDAGEPYDAEAFDIVVQTAVDAAVAAQVAAGVTIVSDGELGKVGYSTYIIERLSGFGGHSERKPALDLAPLPELRQKLAGIMGAQEFTRATCIGPVKLVDLQPLHDDIRRFREALDRHGKGTRAFLNSASPGLITAFQANAFYPSHDAYLADLVEAMRPEYEAIAGAGFELQLDCPDLAMSRHTGYQDMDEPEFLRTIEANVEALNAATANIPADRMRMHICWGNYEGPHDHDIPLERIIDIVLKARPSTILFEAANPRHEHEWKVWRDAKLPDDTILAPGLIDTCSNYIEHPELVAQRIERFAAIVGADRVVASTDCGFGTFAGYGKIDPAVTWAKLRSLREGADIAAARLG</sequence>
<dbReference type="Proteomes" id="UP001595713">
    <property type="component" value="Unassembled WGS sequence"/>
</dbReference>
<dbReference type="PANTHER" id="PTHR43844:SF2">
    <property type="entry name" value="SYNTHASE, VITAMIN-B12 INDEPENDENT, PUTATIVE (AFU_ORTHOLOGUE AFUA_3G12060)-RELATED"/>
    <property type="match status" value="1"/>
</dbReference>
<dbReference type="EMBL" id="JBHRXP010000001">
    <property type="protein sequence ID" value="MFC3579168.1"/>
    <property type="molecule type" value="Genomic_DNA"/>
</dbReference>
<dbReference type="PANTHER" id="PTHR43844">
    <property type="entry name" value="METHIONINE SYNTHASE"/>
    <property type="match status" value="1"/>
</dbReference>
<accession>A0ABV7SQG6</accession>
<name>A0ABV7SQG6_9SPHN</name>
<comment type="caution">
    <text evidence="1">The sequence shown here is derived from an EMBL/GenBank/DDBJ whole genome shotgun (WGS) entry which is preliminary data.</text>
</comment>
<organism evidence="1 2">
    <name type="scientific">Sphingomonas hylomeconis</name>
    <dbReference type="NCBI Taxonomy" id="1395958"/>
    <lineage>
        <taxon>Bacteria</taxon>
        <taxon>Pseudomonadati</taxon>
        <taxon>Pseudomonadota</taxon>
        <taxon>Alphaproteobacteria</taxon>
        <taxon>Sphingomonadales</taxon>
        <taxon>Sphingomonadaceae</taxon>
        <taxon>Sphingomonas</taxon>
    </lineage>
</organism>
<proteinExistence type="predicted"/>
<evidence type="ECO:0000313" key="1">
    <source>
        <dbReference type="EMBL" id="MFC3579168.1"/>
    </source>
</evidence>
<dbReference type="CDD" id="cd03311">
    <property type="entry name" value="CIMS_C_terminal_like"/>
    <property type="match status" value="1"/>
</dbReference>
<reference evidence="2" key="1">
    <citation type="journal article" date="2019" name="Int. J. Syst. Evol. Microbiol.">
        <title>The Global Catalogue of Microorganisms (GCM) 10K type strain sequencing project: providing services to taxonomists for standard genome sequencing and annotation.</title>
        <authorList>
            <consortium name="The Broad Institute Genomics Platform"/>
            <consortium name="The Broad Institute Genome Sequencing Center for Infectious Disease"/>
            <person name="Wu L."/>
            <person name="Ma J."/>
        </authorList>
    </citation>
    <scope>NUCLEOTIDE SEQUENCE [LARGE SCALE GENOMIC DNA]</scope>
    <source>
        <strain evidence="2">KCTC 42739</strain>
    </source>
</reference>
<dbReference type="InterPro" id="IPR038071">
    <property type="entry name" value="UROD/MetE-like_sf"/>
</dbReference>
<gene>
    <name evidence="1" type="ORF">ACFONA_03235</name>
</gene>
<dbReference type="RefSeq" id="WP_261295142.1">
    <property type="nucleotide sequence ID" value="NZ_JANQBK010000014.1"/>
</dbReference>
<dbReference type="Gene3D" id="3.20.20.210">
    <property type="match status" value="1"/>
</dbReference>
<dbReference type="InterPro" id="IPR002629">
    <property type="entry name" value="Met_Synth_C/arc"/>
</dbReference>